<dbReference type="RefSeq" id="WP_189049264.1">
    <property type="nucleotide sequence ID" value="NZ_BMJQ01000011.1"/>
</dbReference>
<evidence type="ECO:0000313" key="2">
    <source>
        <dbReference type="EMBL" id="GGF30878.1"/>
    </source>
</evidence>
<feature type="chain" id="PRO_5035304383" evidence="1">
    <location>
        <begin position="19"/>
        <end position="80"/>
    </location>
</feature>
<keyword evidence="3" id="KW-1185">Reference proteome</keyword>
<comment type="caution">
    <text evidence="2">The sequence shown here is derived from an EMBL/GenBank/DDBJ whole genome shotgun (WGS) entry which is preliminary data.</text>
</comment>
<reference evidence="2" key="1">
    <citation type="journal article" date="2014" name="Int. J. Syst. Evol. Microbiol.">
        <title>Complete genome sequence of Corynebacterium casei LMG S-19264T (=DSM 44701T), isolated from a smear-ripened cheese.</title>
        <authorList>
            <consortium name="US DOE Joint Genome Institute (JGI-PGF)"/>
            <person name="Walter F."/>
            <person name="Albersmeier A."/>
            <person name="Kalinowski J."/>
            <person name="Ruckert C."/>
        </authorList>
    </citation>
    <scope>NUCLEOTIDE SEQUENCE</scope>
    <source>
        <strain evidence="2">CGMCC 1.15725</strain>
    </source>
</reference>
<evidence type="ECO:0000313" key="3">
    <source>
        <dbReference type="Proteomes" id="UP000646365"/>
    </source>
</evidence>
<protein>
    <submittedName>
        <fullName evidence="2">Uncharacterized protein</fullName>
    </submittedName>
</protein>
<dbReference type="EMBL" id="BMJQ01000011">
    <property type="protein sequence ID" value="GGF30878.1"/>
    <property type="molecule type" value="Genomic_DNA"/>
</dbReference>
<organism evidence="2 3">
    <name type="scientific">Aliidongia dinghuensis</name>
    <dbReference type="NCBI Taxonomy" id="1867774"/>
    <lineage>
        <taxon>Bacteria</taxon>
        <taxon>Pseudomonadati</taxon>
        <taxon>Pseudomonadota</taxon>
        <taxon>Alphaproteobacteria</taxon>
        <taxon>Rhodospirillales</taxon>
        <taxon>Dongiaceae</taxon>
        <taxon>Aliidongia</taxon>
    </lineage>
</organism>
<evidence type="ECO:0000256" key="1">
    <source>
        <dbReference type="SAM" id="SignalP"/>
    </source>
</evidence>
<accession>A0A8J2YW78</accession>
<proteinExistence type="predicted"/>
<dbReference type="Proteomes" id="UP000646365">
    <property type="component" value="Unassembled WGS sequence"/>
</dbReference>
<keyword evidence="1" id="KW-0732">Signal</keyword>
<gene>
    <name evidence="2" type="ORF">GCM10011611_41200</name>
</gene>
<dbReference type="AlphaFoldDB" id="A0A8J2YW78"/>
<reference evidence="2" key="2">
    <citation type="submission" date="2020-09" db="EMBL/GenBank/DDBJ databases">
        <authorList>
            <person name="Sun Q."/>
            <person name="Zhou Y."/>
        </authorList>
    </citation>
    <scope>NUCLEOTIDE SEQUENCE</scope>
    <source>
        <strain evidence="2">CGMCC 1.15725</strain>
    </source>
</reference>
<name>A0A8J2YW78_9PROT</name>
<sequence length="80" mass="8342">MLYRVGLMALAVATCAGCATTRTPSVDGKDALGQPIYTLSGGSLSQLELTANSNCSGNTRPYYKTVTGHGNDMSVSYTCE</sequence>
<feature type="signal peptide" evidence="1">
    <location>
        <begin position="1"/>
        <end position="18"/>
    </location>
</feature>